<keyword evidence="8" id="KW-0539">Nucleus</keyword>
<keyword evidence="7" id="KW-0808">Transferase</keyword>
<name>A0A5P1F4J9_ASPOF</name>
<proteinExistence type="predicted"/>
<protein>
    <recommendedName>
        <fullName evidence="4">Calmodulin-lysine N-methyltransferase</fullName>
        <ecNumber evidence="3">2.1.1.60</ecNumber>
    </recommendedName>
</protein>
<dbReference type="Gramene" id="ONK71390">
    <property type="protein sequence ID" value="ONK71390"/>
    <property type="gene ID" value="A4U43_C04F8050"/>
</dbReference>
<dbReference type="GO" id="GO:0005634">
    <property type="term" value="C:nucleus"/>
    <property type="evidence" value="ECO:0007669"/>
    <property type="project" value="UniProtKB-SubCell"/>
</dbReference>
<organism evidence="10 11">
    <name type="scientific">Asparagus officinalis</name>
    <name type="common">Garden asparagus</name>
    <dbReference type="NCBI Taxonomy" id="4686"/>
    <lineage>
        <taxon>Eukaryota</taxon>
        <taxon>Viridiplantae</taxon>
        <taxon>Streptophyta</taxon>
        <taxon>Embryophyta</taxon>
        <taxon>Tracheophyta</taxon>
        <taxon>Spermatophyta</taxon>
        <taxon>Magnoliopsida</taxon>
        <taxon>Liliopsida</taxon>
        <taxon>Asparagales</taxon>
        <taxon>Asparagaceae</taxon>
        <taxon>Asparagoideae</taxon>
        <taxon>Asparagus</taxon>
    </lineage>
</organism>
<dbReference type="InterPro" id="IPR029063">
    <property type="entry name" value="SAM-dependent_MTases_sf"/>
</dbReference>
<gene>
    <name evidence="10" type="ORF">A4U43_C04F8050</name>
</gene>
<dbReference type="InterPro" id="IPR025800">
    <property type="entry name" value="CaM-Lys-N-MeTrfase"/>
</dbReference>
<evidence type="ECO:0000313" key="11">
    <source>
        <dbReference type="Proteomes" id="UP000243459"/>
    </source>
</evidence>
<dbReference type="GO" id="GO:0005737">
    <property type="term" value="C:cytoplasm"/>
    <property type="evidence" value="ECO:0007669"/>
    <property type="project" value="UniProtKB-SubCell"/>
</dbReference>
<keyword evidence="9" id="KW-0732">Signal</keyword>
<dbReference type="AlphaFoldDB" id="A0A5P1F4J9"/>
<dbReference type="OMA" id="WYYLAPQ"/>
<keyword evidence="11" id="KW-1185">Reference proteome</keyword>
<sequence length="351" mass="39718">MRCFLRKPKPPISLLALVLFCSKISKEMETKPEKEKSPASLRWGVLRRALISSSKSSSECSHQIGVKKITRKTVRGFNLVPCRPVYDHSSEDFCSSLKSQNLAGPKDVCVCYELPVIKAPKLTMVQRREDCVDLDDFAASSKYNIDTTGLVCPWPSEDVLAYFCIKHSDIFRSKRVLELGSGYGLAGLAIAASTDANEVMISDGNPQVVDYIQRNINFNVGIFGNSKVNSMLLHWNQNQATDFLNSFDIIVASDCTFFKEFHESLAHTVKSLLKYSETSEAIFFSPKRGDSLFKFLDVIADFGLQFELVENYDDVVWNLHQKFLHGNDSSWPNYTKDHSYPFLVRITFSKQ</sequence>
<dbReference type="PANTHER" id="PTHR13539:SF3">
    <property type="entry name" value="CALMODULIN-LYSINE N-METHYLTRANSFERASE"/>
    <property type="match status" value="1"/>
</dbReference>
<dbReference type="InterPro" id="IPR019410">
    <property type="entry name" value="Methyltransf_16"/>
</dbReference>
<evidence type="ECO:0000256" key="9">
    <source>
        <dbReference type="SAM" id="SignalP"/>
    </source>
</evidence>
<evidence type="ECO:0000256" key="7">
    <source>
        <dbReference type="ARBA" id="ARBA00022679"/>
    </source>
</evidence>
<feature type="signal peptide" evidence="9">
    <location>
        <begin position="1"/>
        <end position="26"/>
    </location>
</feature>
<accession>A0A5P1F4J9</accession>
<keyword evidence="6" id="KW-0489">Methyltransferase</keyword>
<evidence type="ECO:0000256" key="2">
    <source>
        <dbReference type="ARBA" id="ARBA00004496"/>
    </source>
</evidence>
<evidence type="ECO:0000313" key="10">
    <source>
        <dbReference type="EMBL" id="ONK71390.1"/>
    </source>
</evidence>
<dbReference type="GO" id="GO:0032259">
    <property type="term" value="P:methylation"/>
    <property type="evidence" value="ECO:0007669"/>
    <property type="project" value="UniProtKB-KW"/>
</dbReference>
<dbReference type="CDD" id="cd02440">
    <property type="entry name" value="AdoMet_MTases"/>
    <property type="match status" value="1"/>
</dbReference>
<dbReference type="Pfam" id="PF10294">
    <property type="entry name" value="Methyltransf_16"/>
    <property type="match status" value="1"/>
</dbReference>
<dbReference type="EC" id="2.1.1.60" evidence="3"/>
<dbReference type="PANTHER" id="PTHR13539">
    <property type="entry name" value="CALMODULIN-LYSINE N-METHYLTRANSFERASE"/>
    <property type="match status" value="1"/>
</dbReference>
<reference evidence="11" key="1">
    <citation type="journal article" date="2017" name="Nat. Commun.">
        <title>The asparagus genome sheds light on the origin and evolution of a young Y chromosome.</title>
        <authorList>
            <person name="Harkess A."/>
            <person name="Zhou J."/>
            <person name="Xu C."/>
            <person name="Bowers J.E."/>
            <person name="Van der Hulst R."/>
            <person name="Ayyampalayam S."/>
            <person name="Mercati F."/>
            <person name="Riccardi P."/>
            <person name="McKain M.R."/>
            <person name="Kakrana A."/>
            <person name="Tang H."/>
            <person name="Ray J."/>
            <person name="Groenendijk J."/>
            <person name="Arikit S."/>
            <person name="Mathioni S.M."/>
            <person name="Nakano M."/>
            <person name="Shan H."/>
            <person name="Telgmann-Rauber A."/>
            <person name="Kanno A."/>
            <person name="Yue Z."/>
            <person name="Chen H."/>
            <person name="Li W."/>
            <person name="Chen Y."/>
            <person name="Xu X."/>
            <person name="Zhang Y."/>
            <person name="Luo S."/>
            <person name="Chen H."/>
            <person name="Gao J."/>
            <person name="Mao Z."/>
            <person name="Pires J.C."/>
            <person name="Luo M."/>
            <person name="Kudrna D."/>
            <person name="Wing R.A."/>
            <person name="Meyers B.C."/>
            <person name="Yi K."/>
            <person name="Kong H."/>
            <person name="Lavrijsen P."/>
            <person name="Sunseri F."/>
            <person name="Falavigna A."/>
            <person name="Ye Y."/>
            <person name="Leebens-Mack J.H."/>
            <person name="Chen G."/>
        </authorList>
    </citation>
    <scope>NUCLEOTIDE SEQUENCE [LARGE SCALE GENOMIC DNA]</scope>
    <source>
        <strain evidence="11">cv. DH0086</strain>
    </source>
</reference>
<evidence type="ECO:0000256" key="6">
    <source>
        <dbReference type="ARBA" id="ARBA00022603"/>
    </source>
</evidence>
<dbReference type="GO" id="GO:0018025">
    <property type="term" value="F:calmodulin-lysine N-methyltransferase activity"/>
    <property type="evidence" value="ECO:0007669"/>
    <property type="project" value="UniProtKB-EC"/>
</dbReference>
<evidence type="ECO:0000256" key="4">
    <source>
        <dbReference type="ARBA" id="ARBA00020594"/>
    </source>
</evidence>
<evidence type="ECO:0000256" key="3">
    <source>
        <dbReference type="ARBA" id="ARBA00011914"/>
    </source>
</evidence>
<comment type="subcellular location">
    <subcellularLocation>
        <location evidence="2">Cytoplasm</location>
    </subcellularLocation>
    <subcellularLocation>
        <location evidence="1">Nucleus</location>
    </subcellularLocation>
</comment>
<keyword evidence="5" id="KW-0963">Cytoplasm</keyword>
<feature type="chain" id="PRO_5024427830" description="Calmodulin-lysine N-methyltransferase" evidence="9">
    <location>
        <begin position="27"/>
        <end position="351"/>
    </location>
</feature>
<dbReference type="Gene3D" id="3.40.50.150">
    <property type="entry name" value="Vaccinia Virus protein VP39"/>
    <property type="match status" value="1"/>
</dbReference>
<dbReference type="SUPFAM" id="SSF53335">
    <property type="entry name" value="S-adenosyl-L-methionine-dependent methyltransferases"/>
    <property type="match status" value="1"/>
</dbReference>
<dbReference type="Proteomes" id="UP000243459">
    <property type="component" value="Chromosome 4"/>
</dbReference>
<dbReference type="EMBL" id="CM007384">
    <property type="protein sequence ID" value="ONK71390.1"/>
    <property type="molecule type" value="Genomic_DNA"/>
</dbReference>
<evidence type="ECO:0000256" key="1">
    <source>
        <dbReference type="ARBA" id="ARBA00004123"/>
    </source>
</evidence>
<evidence type="ECO:0000256" key="8">
    <source>
        <dbReference type="ARBA" id="ARBA00023242"/>
    </source>
</evidence>
<evidence type="ECO:0000256" key="5">
    <source>
        <dbReference type="ARBA" id="ARBA00022490"/>
    </source>
</evidence>